<reference evidence="2 3" key="1">
    <citation type="submission" date="2019-10" db="EMBL/GenBank/DDBJ databases">
        <title>Taxonomy of Antarctic Massilia spp.: description of Massilia rubra sp. nov., Massilia aquatica sp. nov., Massilia mucilaginosa sp. nov., Massilia frigida sp. nov. isolated from streams, lakes and regoliths.</title>
        <authorList>
            <person name="Holochova P."/>
            <person name="Sedlacek I."/>
            <person name="Kralova S."/>
            <person name="Maslanova I."/>
            <person name="Busse H.-J."/>
            <person name="Stankova E."/>
            <person name="Vrbovska V."/>
            <person name="Kovarovic V."/>
            <person name="Bartak M."/>
            <person name="Svec P."/>
            <person name="Pantucek R."/>
        </authorList>
    </citation>
    <scope>NUCLEOTIDE SEQUENCE [LARGE SCALE GENOMIC DNA]</scope>
    <source>
        <strain evidence="2 3">CCM 8694</strain>
    </source>
</reference>
<dbReference type="RefSeq" id="WP_167240034.1">
    <property type="nucleotide sequence ID" value="NZ_WHJF01000115.1"/>
</dbReference>
<feature type="transmembrane region" description="Helical" evidence="1">
    <location>
        <begin position="39"/>
        <end position="60"/>
    </location>
</feature>
<dbReference type="EMBL" id="WHJF01000115">
    <property type="protein sequence ID" value="NHZ66128.1"/>
    <property type="molecule type" value="Genomic_DNA"/>
</dbReference>
<protein>
    <submittedName>
        <fullName evidence="2">Uncharacterized protein</fullName>
    </submittedName>
</protein>
<proteinExistence type="predicted"/>
<keyword evidence="1" id="KW-0812">Transmembrane</keyword>
<accession>A0ABX0MTR3</accession>
<keyword evidence="1" id="KW-1133">Transmembrane helix</keyword>
<sequence length="105" mass="11174">MPTVDEVDGKVVALSMRVATLEGSSAAHEFELQKLKDRFHLGIAVFLIAGAGAGFAYNAFTETRDKVVVLKADAAKVEGAMALWSKELPKTADAAILRAVEKVTV</sequence>
<gene>
    <name evidence="2" type="ORF">F1735_28200</name>
</gene>
<name>A0ABX0MTR3_9BURK</name>
<dbReference type="Proteomes" id="UP000610594">
    <property type="component" value="Unassembled WGS sequence"/>
</dbReference>
<keyword evidence="1" id="KW-0472">Membrane</keyword>
<evidence type="ECO:0000256" key="1">
    <source>
        <dbReference type="SAM" id="Phobius"/>
    </source>
</evidence>
<organism evidence="2 3">
    <name type="scientific">Massilia genomosp. 1</name>
    <dbReference type="NCBI Taxonomy" id="2609280"/>
    <lineage>
        <taxon>Bacteria</taxon>
        <taxon>Pseudomonadati</taxon>
        <taxon>Pseudomonadota</taxon>
        <taxon>Betaproteobacteria</taxon>
        <taxon>Burkholderiales</taxon>
        <taxon>Oxalobacteraceae</taxon>
        <taxon>Telluria group</taxon>
        <taxon>Massilia</taxon>
    </lineage>
</organism>
<keyword evidence="3" id="KW-1185">Reference proteome</keyword>
<evidence type="ECO:0000313" key="2">
    <source>
        <dbReference type="EMBL" id="NHZ66128.1"/>
    </source>
</evidence>
<comment type="caution">
    <text evidence="2">The sequence shown here is derived from an EMBL/GenBank/DDBJ whole genome shotgun (WGS) entry which is preliminary data.</text>
</comment>
<evidence type="ECO:0000313" key="3">
    <source>
        <dbReference type="Proteomes" id="UP000610594"/>
    </source>
</evidence>